<dbReference type="GO" id="GO:0008270">
    <property type="term" value="F:zinc ion binding"/>
    <property type="evidence" value="ECO:0007669"/>
    <property type="project" value="UniProtKB-KW"/>
</dbReference>
<dbReference type="InterPro" id="IPR051590">
    <property type="entry name" value="Replication_Regulatory_Kinase"/>
</dbReference>
<evidence type="ECO:0000256" key="1">
    <source>
        <dbReference type="ARBA" id="ARBA00022723"/>
    </source>
</evidence>
<dbReference type="GO" id="GO:0031431">
    <property type="term" value="C:Dbf4-dependent protein kinase complex"/>
    <property type="evidence" value="ECO:0007669"/>
    <property type="project" value="TreeGrafter"/>
</dbReference>
<dbReference type="PANTHER" id="PTHR15375">
    <property type="entry name" value="ACTIVATOR OF S-PHASE KINASE-RELATED"/>
    <property type="match status" value="1"/>
</dbReference>
<organism evidence="7 8">
    <name type="scientific">Syphacia muris</name>
    <dbReference type="NCBI Taxonomy" id="451379"/>
    <lineage>
        <taxon>Eukaryota</taxon>
        <taxon>Metazoa</taxon>
        <taxon>Ecdysozoa</taxon>
        <taxon>Nematoda</taxon>
        <taxon>Chromadorea</taxon>
        <taxon>Rhabditida</taxon>
        <taxon>Spirurina</taxon>
        <taxon>Oxyuridomorpha</taxon>
        <taxon>Oxyuroidea</taxon>
        <taxon>Oxyuridae</taxon>
        <taxon>Syphacia</taxon>
    </lineage>
</organism>
<dbReference type="PANTHER" id="PTHR15375:SF26">
    <property type="entry name" value="PROTEIN CHIFFON"/>
    <property type="match status" value="1"/>
</dbReference>
<evidence type="ECO:0000256" key="5">
    <source>
        <dbReference type="SAM" id="MobiDB-lite"/>
    </source>
</evidence>
<feature type="region of interest" description="Disordered" evidence="5">
    <location>
        <begin position="56"/>
        <end position="81"/>
    </location>
</feature>
<protein>
    <submittedName>
        <fullName evidence="8">DBF4-type domain-containing protein</fullName>
    </submittedName>
</protein>
<dbReference type="STRING" id="451379.A0A158R4U8"/>
<evidence type="ECO:0000313" key="8">
    <source>
        <dbReference type="WBParaSite" id="SMUV_0000448801-mRNA-1"/>
    </source>
</evidence>
<keyword evidence="2 4" id="KW-0863">Zinc-finger</keyword>
<dbReference type="WBParaSite" id="SMUV_0000448801-mRNA-1">
    <property type="protein sequence ID" value="SMUV_0000448801-mRNA-1"/>
    <property type="gene ID" value="SMUV_0000448801"/>
</dbReference>
<accession>A0A158R4U8</accession>
<feature type="domain" description="DBF4-type" evidence="6">
    <location>
        <begin position="274"/>
        <end position="323"/>
    </location>
</feature>
<evidence type="ECO:0000256" key="3">
    <source>
        <dbReference type="ARBA" id="ARBA00022833"/>
    </source>
</evidence>
<name>A0A158R4U8_9BILA</name>
<dbReference type="GO" id="GO:0003676">
    <property type="term" value="F:nucleic acid binding"/>
    <property type="evidence" value="ECO:0007669"/>
    <property type="project" value="InterPro"/>
</dbReference>
<dbReference type="Proteomes" id="UP000046393">
    <property type="component" value="Unplaced"/>
</dbReference>
<keyword evidence="1" id="KW-0479">Metal-binding</keyword>
<dbReference type="InterPro" id="IPR038545">
    <property type="entry name" value="Znf_DBF_sf"/>
</dbReference>
<dbReference type="InterPro" id="IPR006572">
    <property type="entry name" value="Znf_DBF"/>
</dbReference>
<dbReference type="Gene3D" id="6.10.250.3410">
    <property type="entry name" value="DBF zinc finger"/>
    <property type="match status" value="1"/>
</dbReference>
<dbReference type="GO" id="GO:0043539">
    <property type="term" value="F:protein serine/threonine kinase activator activity"/>
    <property type="evidence" value="ECO:0007669"/>
    <property type="project" value="TreeGrafter"/>
</dbReference>
<feature type="compositionally biased region" description="Low complexity" evidence="5">
    <location>
        <begin position="63"/>
        <end position="77"/>
    </location>
</feature>
<dbReference type="GO" id="GO:0010571">
    <property type="term" value="P:positive regulation of nuclear cell cycle DNA replication"/>
    <property type="evidence" value="ECO:0007669"/>
    <property type="project" value="TreeGrafter"/>
</dbReference>
<evidence type="ECO:0000256" key="4">
    <source>
        <dbReference type="PROSITE-ProRule" id="PRU00600"/>
    </source>
</evidence>
<sequence length="354" mass="40957">MPLLDSTTNEYSAAEVDAARLRQRNTDQLPRNPLFRKYSSNPNFGVEKSLELMETGNSLQQPSTSVSFISTSTNSSLRSRKRPLQQKDFLLDLDDHRNREVLKKDIEKLGGRVVETIDDSSKIFCLVSDYRYAHLLERKNSGNKLPSSTLPMLLRDAVENGIRIRSYATFQQSLLNLKNKMKDEKKRENASAKAHQHLQHGGIKRLSSPFIKLEDSSLEYAPVYKEFASTRYFEPIYLGQLAGKSIFHKVTPEMAERRMREEKDGKKRYPRWNSRLGSGFCDICARNCSNLQLHFTNEEHRRRVSQPSFYDRVDALCGSFTPDIVVPNIPLLERRKSPSPQPIMKKRYWKYDSD</sequence>
<evidence type="ECO:0000259" key="6">
    <source>
        <dbReference type="PROSITE" id="PS51265"/>
    </source>
</evidence>
<evidence type="ECO:0000256" key="2">
    <source>
        <dbReference type="ARBA" id="ARBA00022771"/>
    </source>
</evidence>
<dbReference type="GO" id="GO:1901987">
    <property type="term" value="P:regulation of cell cycle phase transition"/>
    <property type="evidence" value="ECO:0007669"/>
    <property type="project" value="TreeGrafter"/>
</dbReference>
<reference evidence="8" key="1">
    <citation type="submission" date="2016-04" db="UniProtKB">
        <authorList>
            <consortium name="WormBaseParasite"/>
        </authorList>
    </citation>
    <scope>IDENTIFICATION</scope>
</reference>
<proteinExistence type="predicted"/>
<dbReference type="AlphaFoldDB" id="A0A158R4U8"/>
<keyword evidence="3" id="KW-0862">Zinc</keyword>
<evidence type="ECO:0000313" key="7">
    <source>
        <dbReference type="Proteomes" id="UP000046393"/>
    </source>
</evidence>
<dbReference type="PROSITE" id="PS51265">
    <property type="entry name" value="ZF_DBF4"/>
    <property type="match status" value="1"/>
</dbReference>
<keyword evidence="7" id="KW-1185">Reference proteome</keyword>